<evidence type="ECO:0000313" key="5">
    <source>
        <dbReference type="EMBL" id="GBM26708.1"/>
    </source>
</evidence>
<dbReference type="EMBL" id="BGPR01092305">
    <property type="protein sequence ID" value="GBM26695.1"/>
    <property type="molecule type" value="Genomic_DNA"/>
</dbReference>
<evidence type="ECO:0000313" key="4">
    <source>
        <dbReference type="EMBL" id="GBM26695.1"/>
    </source>
</evidence>
<dbReference type="Proteomes" id="UP000499080">
    <property type="component" value="Unassembled WGS sequence"/>
</dbReference>
<evidence type="ECO:0000313" key="2">
    <source>
        <dbReference type="EMBL" id="GBM05305.1"/>
    </source>
</evidence>
<dbReference type="EMBL" id="BGPR01086942">
    <property type="protein sequence ID" value="GBM05305.1"/>
    <property type="molecule type" value="Genomic_DNA"/>
</dbReference>
<gene>
    <name evidence="2" type="ORF">AVEN_102054_1</name>
    <name evidence="3" type="ORF">AVEN_241696_1</name>
    <name evidence="4" type="ORF">AVEN_252730_1</name>
    <name evidence="5" type="ORF">AVEN_44078_1</name>
</gene>
<evidence type="ECO:0000313" key="3">
    <source>
        <dbReference type="EMBL" id="GBM05361.1"/>
    </source>
</evidence>
<comment type="caution">
    <text evidence="2">The sequence shown here is derived from an EMBL/GenBank/DDBJ whole genome shotgun (WGS) entry which is preliminary data.</text>
</comment>
<name>A0A4Y2CPR0_ARAVE</name>
<accession>A0A4Y2CPR0</accession>
<feature type="compositionally biased region" description="Basic and acidic residues" evidence="1">
    <location>
        <begin position="12"/>
        <end position="23"/>
    </location>
</feature>
<dbReference type="EMBL" id="BGPR01086957">
    <property type="protein sequence ID" value="GBM05361.1"/>
    <property type="molecule type" value="Genomic_DNA"/>
</dbReference>
<protein>
    <submittedName>
        <fullName evidence="2">Uncharacterized protein</fullName>
    </submittedName>
</protein>
<dbReference type="AlphaFoldDB" id="A0A4Y2CPR0"/>
<reference evidence="2 6" key="1">
    <citation type="journal article" date="2019" name="Sci. Rep.">
        <title>Orb-weaving spider Araneus ventricosus genome elucidates the spidroin gene catalogue.</title>
        <authorList>
            <person name="Kono N."/>
            <person name="Nakamura H."/>
            <person name="Ohtoshi R."/>
            <person name="Moran D.A.P."/>
            <person name="Shinohara A."/>
            <person name="Yoshida Y."/>
            <person name="Fujiwara M."/>
            <person name="Mori M."/>
            <person name="Tomita M."/>
            <person name="Arakawa K."/>
        </authorList>
    </citation>
    <scope>NUCLEOTIDE SEQUENCE [LARGE SCALE GENOMIC DNA]</scope>
</reference>
<sequence>MPTSRDGGAGDGLRDTRRMDKRNPGRKKLRQIVTAPIRVLIHQAGSITKQRGGIIASRDDLMAALFGEVRASAFEIYGERHTGLNAREQPFHCLDEKRLRCVNCMQKTGFETRRAIHMDGL</sequence>
<proteinExistence type="predicted"/>
<feature type="region of interest" description="Disordered" evidence="1">
    <location>
        <begin position="1"/>
        <end position="27"/>
    </location>
</feature>
<keyword evidence="6" id="KW-1185">Reference proteome</keyword>
<organism evidence="2 6">
    <name type="scientific">Araneus ventricosus</name>
    <name type="common">Orbweaver spider</name>
    <name type="synonym">Epeira ventricosa</name>
    <dbReference type="NCBI Taxonomy" id="182803"/>
    <lineage>
        <taxon>Eukaryota</taxon>
        <taxon>Metazoa</taxon>
        <taxon>Ecdysozoa</taxon>
        <taxon>Arthropoda</taxon>
        <taxon>Chelicerata</taxon>
        <taxon>Arachnida</taxon>
        <taxon>Araneae</taxon>
        <taxon>Araneomorphae</taxon>
        <taxon>Entelegynae</taxon>
        <taxon>Araneoidea</taxon>
        <taxon>Araneidae</taxon>
        <taxon>Araneus</taxon>
    </lineage>
</organism>
<evidence type="ECO:0000256" key="1">
    <source>
        <dbReference type="SAM" id="MobiDB-lite"/>
    </source>
</evidence>
<evidence type="ECO:0000313" key="6">
    <source>
        <dbReference type="Proteomes" id="UP000499080"/>
    </source>
</evidence>
<dbReference type="EMBL" id="BGPR01092308">
    <property type="protein sequence ID" value="GBM26708.1"/>
    <property type="molecule type" value="Genomic_DNA"/>
</dbReference>